<accession>A0ABS1L1I3</accession>
<evidence type="ECO:0000256" key="6">
    <source>
        <dbReference type="ARBA" id="ARBA00022692"/>
    </source>
</evidence>
<reference evidence="11 12" key="1">
    <citation type="submission" date="2021-01" db="EMBL/GenBank/DDBJ databases">
        <title>Chryseolinea sp. Jin1 Genome sequencing and assembly.</title>
        <authorList>
            <person name="Kim I."/>
        </authorList>
    </citation>
    <scope>NUCLEOTIDE SEQUENCE [LARGE SCALE GENOMIC DNA]</scope>
    <source>
        <strain evidence="11 12">Jin1</strain>
    </source>
</reference>
<evidence type="ECO:0000256" key="7">
    <source>
        <dbReference type="ARBA" id="ARBA00022989"/>
    </source>
</evidence>
<dbReference type="Gene3D" id="3.30.2090.10">
    <property type="entry name" value="Multidrug efflux transporter AcrB TolC docking domain, DN and DC subdomains"/>
    <property type="match status" value="2"/>
</dbReference>
<dbReference type="PANTHER" id="PTHR32063">
    <property type="match status" value="1"/>
</dbReference>
<keyword evidence="3" id="KW-0813">Transport</keyword>
<evidence type="ECO:0000313" key="12">
    <source>
        <dbReference type="Proteomes" id="UP000613030"/>
    </source>
</evidence>
<dbReference type="PRINTS" id="PR00702">
    <property type="entry name" value="ACRIFLAVINRP"/>
</dbReference>
<feature type="transmembrane region" description="Helical" evidence="9">
    <location>
        <begin position="902"/>
        <end position="923"/>
    </location>
</feature>
<feature type="domain" description="SSD" evidence="10">
    <location>
        <begin position="371"/>
        <end position="497"/>
    </location>
</feature>
<evidence type="ECO:0000313" key="11">
    <source>
        <dbReference type="EMBL" id="MBL0744787.1"/>
    </source>
</evidence>
<dbReference type="PROSITE" id="PS50156">
    <property type="entry name" value="SSD"/>
    <property type="match status" value="1"/>
</dbReference>
<feature type="transmembrane region" description="Helical" evidence="9">
    <location>
        <begin position="396"/>
        <end position="419"/>
    </location>
</feature>
<dbReference type="InterPro" id="IPR001036">
    <property type="entry name" value="Acrflvin-R"/>
</dbReference>
<evidence type="ECO:0000256" key="1">
    <source>
        <dbReference type="ARBA" id="ARBA00004429"/>
    </source>
</evidence>
<dbReference type="EMBL" id="JAERRB010000012">
    <property type="protein sequence ID" value="MBL0744787.1"/>
    <property type="molecule type" value="Genomic_DNA"/>
</dbReference>
<keyword evidence="4" id="KW-1003">Cell membrane</keyword>
<gene>
    <name evidence="11" type="ORF">JI741_26370</name>
</gene>
<dbReference type="Gene3D" id="3.30.70.1320">
    <property type="entry name" value="Multidrug efflux transporter AcrB pore domain like"/>
    <property type="match status" value="1"/>
</dbReference>
<keyword evidence="7 9" id="KW-1133">Transmembrane helix</keyword>
<evidence type="ECO:0000259" key="10">
    <source>
        <dbReference type="PROSITE" id="PS50156"/>
    </source>
</evidence>
<comment type="similarity">
    <text evidence="2">Belongs to the resistance-nodulation-cell division (RND) (TC 2.A.6) family.</text>
</comment>
<keyword evidence="6 9" id="KW-0812">Transmembrane</keyword>
<dbReference type="SUPFAM" id="SSF82693">
    <property type="entry name" value="Multidrug efflux transporter AcrB pore domain, PN1, PN2, PC1 and PC2 subdomains"/>
    <property type="match status" value="4"/>
</dbReference>
<feature type="transmembrane region" description="Helical" evidence="9">
    <location>
        <begin position="368"/>
        <end position="390"/>
    </location>
</feature>
<feature type="transmembrane region" description="Helical" evidence="9">
    <location>
        <begin position="541"/>
        <end position="558"/>
    </location>
</feature>
<keyword evidence="12" id="KW-1185">Reference proteome</keyword>
<feature type="transmembrane region" description="Helical" evidence="9">
    <location>
        <begin position="12"/>
        <end position="33"/>
    </location>
</feature>
<dbReference type="NCBIfam" id="TIGR00915">
    <property type="entry name" value="2A0602"/>
    <property type="match status" value="1"/>
</dbReference>
<comment type="subcellular location">
    <subcellularLocation>
        <location evidence="1">Cell inner membrane</location>
        <topology evidence="1">Multi-pass membrane protein</topology>
    </subcellularLocation>
</comment>
<proteinExistence type="inferred from homology"/>
<feature type="transmembrane region" description="Helical" evidence="9">
    <location>
        <begin position="929"/>
        <end position="952"/>
    </location>
</feature>
<evidence type="ECO:0000256" key="2">
    <source>
        <dbReference type="ARBA" id="ARBA00010942"/>
    </source>
</evidence>
<dbReference type="SUPFAM" id="SSF82866">
    <property type="entry name" value="Multidrug efflux transporter AcrB transmembrane domain"/>
    <property type="match status" value="2"/>
</dbReference>
<keyword evidence="8 9" id="KW-0472">Membrane</keyword>
<dbReference type="RefSeq" id="WP_202014671.1">
    <property type="nucleotide sequence ID" value="NZ_JAERRB010000012.1"/>
</dbReference>
<evidence type="ECO:0000256" key="5">
    <source>
        <dbReference type="ARBA" id="ARBA00022519"/>
    </source>
</evidence>
<feature type="transmembrane region" description="Helical" evidence="9">
    <location>
        <begin position="440"/>
        <end position="460"/>
    </location>
</feature>
<evidence type="ECO:0000256" key="8">
    <source>
        <dbReference type="ARBA" id="ARBA00023136"/>
    </source>
</evidence>
<dbReference type="Gene3D" id="3.30.70.1440">
    <property type="entry name" value="Multidrug efflux transporter AcrB pore domain"/>
    <property type="match status" value="1"/>
</dbReference>
<keyword evidence="5" id="KW-0997">Cell inner membrane</keyword>
<dbReference type="PANTHER" id="PTHR32063:SF13">
    <property type="entry name" value="MULTIDRUG EFFLUX PUMP SUBUNIT ACRB-RELATED"/>
    <property type="match status" value="1"/>
</dbReference>
<dbReference type="InterPro" id="IPR027463">
    <property type="entry name" value="AcrB_DN_DC_subdom"/>
</dbReference>
<evidence type="ECO:0000256" key="9">
    <source>
        <dbReference type="SAM" id="Phobius"/>
    </source>
</evidence>
<dbReference type="NCBIfam" id="NF000282">
    <property type="entry name" value="RND_permease_1"/>
    <property type="match status" value="1"/>
</dbReference>
<dbReference type="SUPFAM" id="SSF82714">
    <property type="entry name" value="Multidrug efflux transporter AcrB TolC docking domain, DN and DC subdomains"/>
    <property type="match status" value="2"/>
</dbReference>
<feature type="transmembrane region" description="Helical" evidence="9">
    <location>
        <begin position="472"/>
        <end position="499"/>
    </location>
</feature>
<protein>
    <submittedName>
        <fullName evidence="11">Multidrug efflux RND transporter permease subunit</fullName>
    </submittedName>
</protein>
<dbReference type="InterPro" id="IPR000731">
    <property type="entry name" value="SSD"/>
</dbReference>
<dbReference type="Gene3D" id="3.30.70.1430">
    <property type="entry name" value="Multidrug efflux transporter AcrB pore domain"/>
    <property type="match status" value="2"/>
</dbReference>
<comment type="caution">
    <text evidence="11">The sequence shown here is derived from an EMBL/GenBank/DDBJ whole genome shotgun (WGS) entry which is preliminary data.</text>
</comment>
<evidence type="ECO:0000256" key="3">
    <source>
        <dbReference type="ARBA" id="ARBA00022448"/>
    </source>
</evidence>
<dbReference type="Pfam" id="PF00873">
    <property type="entry name" value="ACR_tran"/>
    <property type="match status" value="1"/>
</dbReference>
<feature type="transmembrane region" description="Helical" evidence="9">
    <location>
        <begin position="342"/>
        <end position="361"/>
    </location>
</feature>
<feature type="transmembrane region" description="Helical" evidence="9">
    <location>
        <begin position="973"/>
        <end position="994"/>
    </location>
</feature>
<evidence type="ECO:0000256" key="4">
    <source>
        <dbReference type="ARBA" id="ARBA00022475"/>
    </source>
</evidence>
<dbReference type="InterPro" id="IPR004764">
    <property type="entry name" value="MdtF-like"/>
</dbReference>
<dbReference type="Gene3D" id="1.20.1640.10">
    <property type="entry name" value="Multidrug efflux transporter AcrB transmembrane domain"/>
    <property type="match status" value="2"/>
</dbReference>
<name>A0ABS1L1I3_9BACT</name>
<sequence>MIADVFIKRPVTAIVISVVLVLVGLIAMSTLPISQYPDITPPTVSISGIYTGADAQTVEQTTTTAIETQVNGTPGMAFMSSNSTGSGQSAVTVTFDIGTNIDIATLDVQNRVSVAEPTLPEIVRRLGVTVRKRNPTIFLVLALYSPNDTHDATFLGNFANIYLKDALLRVKGVGDIVSIGDDFGMRIWLNPEKLASLNMTPAEVTAALSEQNLQIAAGSVGGNPQPSVQAFEYNVLTNSRINKKEDFENIVVRTNPAQGNLVYLKDVARVELAKFNYGNNPYVNGKHGAFMLLYLAPGANALDTNEGVMNALAEMKKSFPKDVDYNIPLETTSVVKVSIEEVIKTLIEALVLVIIVVFLFLQNWRATLIPVLAIPVSLIGTFIFFIPLGFTINTLTMFAFVLAIGIVVDDAIVVVEAIQHNMDHEKLSPKDATVKAMKEISGPVIAIALILAAVFVPVGFVPGIVGRLYQQFAITIAVSVIISAFVALSLTPALSMLLLKPAKKEDEKNFLDHFFDRFNAWFNRLSTSYTHGVNSWIKKTPYVLVMMVCLFVGLFVMFKNKPTGFIPLEDEKRVLVTYELPEGTSTTRSIALMQEIQARLRSMPAVHVVGGLAGLNIFNFSNKSNAGTVFVNLKHWDERDPKTESVPAVIAEIQKRTADIKEARIISLSPPAIPGLGQSSGFTFELQQTTSTDDIRQFEGVMRKFLAAANQRPEIAMAYSFFTSRTPSYQVDVDKERAKKLGVSVSDAYATLATLLGSSYVNDFNLYGRNFRVVAQADTLYRRNINDVGNYRVRNSAGNMVPLSAIITSKVVETPAVVSHYNLYRTAEILGNARPGFSSGQAIDALREVAAQTLPTGYSYDFSGMSREEIKAGSSTGLIFAASIVFVFLFLAALYESWSIPFSVLFAVPIGAFGSILTLTLLPNLTNNIYAQIGLITLIGLAAKNAILIVEFAKERVDRGMDVVAATLEAVQLRLRPIIMTSLAFILGVLPLAFSSGAGAEARKTIGWTVAGGMLAASSLAIFVVPVLFVFITKIAFRNKNKNALEG</sequence>
<feature type="transmembrane region" description="Helical" evidence="9">
    <location>
        <begin position="1006"/>
        <end position="1032"/>
    </location>
</feature>
<organism evidence="11 12">
    <name type="scientific">Chryseolinea lacunae</name>
    <dbReference type="NCBI Taxonomy" id="2801331"/>
    <lineage>
        <taxon>Bacteria</taxon>
        <taxon>Pseudomonadati</taxon>
        <taxon>Bacteroidota</taxon>
        <taxon>Cytophagia</taxon>
        <taxon>Cytophagales</taxon>
        <taxon>Fulvivirgaceae</taxon>
        <taxon>Chryseolinea</taxon>
    </lineage>
</organism>
<feature type="transmembrane region" description="Helical" evidence="9">
    <location>
        <begin position="877"/>
        <end position="895"/>
    </location>
</feature>
<dbReference type="Proteomes" id="UP000613030">
    <property type="component" value="Unassembled WGS sequence"/>
</dbReference>